<dbReference type="EMBL" id="JACSCY010000008">
    <property type="protein sequence ID" value="MBC6611683.1"/>
    <property type="molecule type" value="Genomic_DNA"/>
</dbReference>
<dbReference type="InterPro" id="IPR000836">
    <property type="entry name" value="PRTase_dom"/>
</dbReference>
<evidence type="ECO:0008006" key="6">
    <source>
        <dbReference type="Google" id="ProtNLM"/>
    </source>
</evidence>
<keyword evidence="2" id="KW-0808">Transferase</keyword>
<organism evidence="4 5">
    <name type="scientific">Hymenobacter citatus</name>
    <dbReference type="NCBI Taxonomy" id="2763506"/>
    <lineage>
        <taxon>Bacteria</taxon>
        <taxon>Pseudomonadati</taxon>
        <taxon>Bacteroidota</taxon>
        <taxon>Cytophagia</taxon>
        <taxon>Cytophagales</taxon>
        <taxon>Hymenobacteraceae</taxon>
        <taxon>Hymenobacter</taxon>
    </lineage>
</organism>
<protein>
    <recommendedName>
        <fullName evidence="6">Phosphoribosyltransferase domain-containing protein</fullName>
    </recommendedName>
</protein>
<name>A0ABR7MM95_9BACT</name>
<gene>
    <name evidence="4" type="ORF">H8B15_12160</name>
</gene>
<evidence type="ECO:0000313" key="5">
    <source>
        <dbReference type="Proteomes" id="UP000622017"/>
    </source>
</evidence>
<dbReference type="Proteomes" id="UP000622017">
    <property type="component" value="Unassembled WGS sequence"/>
</dbReference>
<reference evidence="4 5" key="1">
    <citation type="submission" date="2020-08" db="EMBL/GenBank/DDBJ databases">
        <title>Hymenobacter sp.</title>
        <authorList>
            <person name="Kim M.K."/>
        </authorList>
    </citation>
    <scope>NUCLEOTIDE SEQUENCE [LARGE SCALE GENOMIC DNA]</scope>
    <source>
        <strain evidence="4 5">BT507</strain>
    </source>
</reference>
<dbReference type="CDD" id="cd06223">
    <property type="entry name" value="PRTases_typeI"/>
    <property type="match status" value="1"/>
</dbReference>
<keyword evidence="1" id="KW-0328">Glycosyltransferase</keyword>
<evidence type="ECO:0000313" key="4">
    <source>
        <dbReference type="EMBL" id="MBC6611683.1"/>
    </source>
</evidence>
<evidence type="ECO:0000256" key="1">
    <source>
        <dbReference type="ARBA" id="ARBA00022676"/>
    </source>
</evidence>
<keyword evidence="5" id="KW-1185">Reference proteome</keyword>
<keyword evidence="3" id="KW-1133">Transmembrane helix</keyword>
<accession>A0ABR7MM95</accession>
<dbReference type="RefSeq" id="WP_187319962.1">
    <property type="nucleotide sequence ID" value="NZ_JACSCY010000008.1"/>
</dbReference>
<dbReference type="SUPFAM" id="SSF53271">
    <property type="entry name" value="PRTase-like"/>
    <property type="match status" value="1"/>
</dbReference>
<dbReference type="Gene3D" id="3.40.50.2020">
    <property type="match status" value="1"/>
</dbReference>
<comment type="caution">
    <text evidence="4">The sequence shown here is derived from an EMBL/GenBank/DDBJ whole genome shotgun (WGS) entry which is preliminary data.</text>
</comment>
<proteinExistence type="predicted"/>
<dbReference type="PANTHER" id="PTHR43363:SF1">
    <property type="entry name" value="HYPOXANTHINE-GUANINE PHOSPHORIBOSYLTRANSFERASE"/>
    <property type="match status" value="1"/>
</dbReference>
<evidence type="ECO:0000256" key="3">
    <source>
        <dbReference type="SAM" id="Phobius"/>
    </source>
</evidence>
<evidence type="ECO:0000256" key="2">
    <source>
        <dbReference type="ARBA" id="ARBA00022679"/>
    </source>
</evidence>
<keyword evidence="3" id="KW-0472">Membrane</keyword>
<feature type="transmembrane region" description="Helical" evidence="3">
    <location>
        <begin position="6"/>
        <end position="25"/>
    </location>
</feature>
<dbReference type="InterPro" id="IPR029057">
    <property type="entry name" value="PRTase-like"/>
</dbReference>
<sequence length="199" mass="22737">MDIFNIICGLVTIISLGVTIYYGRIASILEMQKKKLDWSDVQACANDLGDKIKQDNFIPDLIFTPGLRAASFVSLLETEFNNINIPTFVGLSFWKASTFNSSFVSNYERIETNKWEILIPEAMLRLTDKKILIVDDFAMSGDFILLLKQLLIDKGYKKEYIKTATIAVTKVAKANKKCPDYCWIETNDNSFYFPWGKAR</sequence>
<dbReference type="PANTHER" id="PTHR43363">
    <property type="entry name" value="HYPOXANTHINE PHOSPHORIBOSYLTRANSFERASE"/>
    <property type="match status" value="1"/>
</dbReference>
<keyword evidence="3" id="KW-0812">Transmembrane</keyword>